<dbReference type="RefSeq" id="WP_332865242.1">
    <property type="nucleotide sequence ID" value="NZ_JBAFSM010000019.1"/>
</dbReference>
<evidence type="ECO:0000313" key="2">
    <source>
        <dbReference type="Proteomes" id="UP001328733"/>
    </source>
</evidence>
<organism evidence="1 2">
    <name type="scientific">Pannus brasiliensis CCIBt3594</name>
    <dbReference type="NCBI Taxonomy" id="1427578"/>
    <lineage>
        <taxon>Bacteria</taxon>
        <taxon>Bacillati</taxon>
        <taxon>Cyanobacteriota</taxon>
        <taxon>Cyanophyceae</taxon>
        <taxon>Oscillatoriophycideae</taxon>
        <taxon>Chroococcales</taxon>
        <taxon>Microcystaceae</taxon>
        <taxon>Pannus</taxon>
    </lineage>
</organism>
<proteinExistence type="predicted"/>
<gene>
    <name evidence="1" type="ORF">V0288_11580</name>
</gene>
<keyword evidence="2" id="KW-1185">Reference proteome</keyword>
<dbReference type="AlphaFoldDB" id="A0AAW9QIY2"/>
<accession>A0AAW9QIY2</accession>
<protein>
    <submittedName>
        <fullName evidence="1">Uncharacterized protein</fullName>
    </submittedName>
</protein>
<comment type="caution">
    <text evidence="1">The sequence shown here is derived from an EMBL/GenBank/DDBJ whole genome shotgun (WGS) entry which is preliminary data.</text>
</comment>
<evidence type="ECO:0000313" key="1">
    <source>
        <dbReference type="EMBL" id="MEG3437760.1"/>
    </source>
</evidence>
<dbReference type="Proteomes" id="UP001328733">
    <property type="component" value="Unassembled WGS sequence"/>
</dbReference>
<name>A0AAW9QIY2_9CHRO</name>
<dbReference type="EMBL" id="JBAFSM010000019">
    <property type="protein sequence ID" value="MEG3437760.1"/>
    <property type="molecule type" value="Genomic_DNA"/>
</dbReference>
<reference evidence="1 2" key="1">
    <citation type="submission" date="2024-01" db="EMBL/GenBank/DDBJ databases">
        <title>Genomic insights into the taxonomy and metabolism of the cyanobacterium Pannus brasiliensis CCIBt3594.</title>
        <authorList>
            <person name="Machado M."/>
            <person name="Botero N.B."/>
            <person name="Andreote A.P.D."/>
            <person name="Feitosa A.M.T."/>
            <person name="Popin R."/>
            <person name="Sivonen K."/>
            <person name="Fiore M.F."/>
        </authorList>
    </citation>
    <scope>NUCLEOTIDE SEQUENCE [LARGE SCALE GENOMIC DNA]</scope>
    <source>
        <strain evidence="1 2">CCIBt3594</strain>
    </source>
</reference>
<sequence>MALLSSFELIVQRIIPNTVTPSGIPNPVAVQAYFLLLSNPSTEIAEVTLTFISNPDTDGPSNFNGGGIVPDGDKNFGPVTSFINLANFSPLTTFKIKDDFTAVATFSLPPSGTALLLLQPDVSPLQKFDRTTENFNFELRGFVNIDANPGVSILASPQVRGTFFDLGETGELLAPPILQPSAVTLTAEEAERKLSLRAYAQQAYSLPTAGSALYQF</sequence>